<accession>A0ABR3VMZ9</accession>
<keyword evidence="6" id="KW-1185">Reference proteome</keyword>
<reference evidence="5 6" key="1">
    <citation type="journal article" date="2024" name="Commun. Biol.">
        <title>Comparative genomic analysis of thermophilic fungi reveals convergent evolutionary adaptations and gene losses.</title>
        <authorList>
            <person name="Steindorff A.S."/>
            <person name="Aguilar-Pontes M.V."/>
            <person name="Robinson A.J."/>
            <person name="Andreopoulos B."/>
            <person name="LaButti K."/>
            <person name="Kuo A."/>
            <person name="Mondo S."/>
            <person name="Riley R."/>
            <person name="Otillar R."/>
            <person name="Haridas S."/>
            <person name="Lipzen A."/>
            <person name="Grimwood J."/>
            <person name="Schmutz J."/>
            <person name="Clum A."/>
            <person name="Reid I.D."/>
            <person name="Moisan M.C."/>
            <person name="Butler G."/>
            <person name="Nguyen T.T.M."/>
            <person name="Dewar K."/>
            <person name="Conant G."/>
            <person name="Drula E."/>
            <person name="Henrissat B."/>
            <person name="Hansel C."/>
            <person name="Singer S."/>
            <person name="Hutchinson M.I."/>
            <person name="de Vries R.P."/>
            <person name="Natvig D.O."/>
            <person name="Powell A.J."/>
            <person name="Tsang A."/>
            <person name="Grigoriev I.V."/>
        </authorList>
    </citation>
    <scope>NUCLEOTIDE SEQUENCE [LARGE SCALE GENOMIC DNA]</scope>
    <source>
        <strain evidence="5 6">CBS 620.91</strain>
    </source>
</reference>
<evidence type="ECO:0000256" key="4">
    <source>
        <dbReference type="SAM" id="SignalP"/>
    </source>
</evidence>
<keyword evidence="4" id="KW-0732">Signal</keyword>
<evidence type="ECO:0000256" key="1">
    <source>
        <dbReference type="ARBA" id="ARBA00004613"/>
    </source>
</evidence>
<dbReference type="Pfam" id="PF07249">
    <property type="entry name" value="Cerato-platanin"/>
    <property type="match status" value="1"/>
</dbReference>
<protein>
    <recommendedName>
        <fullName evidence="7">Cerato-platanin</fullName>
    </recommendedName>
</protein>
<gene>
    <name evidence="5" type="ORF">VTJ49DRAFT_4270</name>
</gene>
<comment type="similarity">
    <text evidence="2">Belongs to the cerato-platanin family.</text>
</comment>
<dbReference type="Proteomes" id="UP001583172">
    <property type="component" value="Unassembled WGS sequence"/>
</dbReference>
<feature type="signal peptide" evidence="4">
    <location>
        <begin position="1"/>
        <end position="18"/>
    </location>
</feature>
<name>A0ABR3VMZ9_HUMIN</name>
<dbReference type="SUPFAM" id="SSF50685">
    <property type="entry name" value="Barwin-like endoglucanases"/>
    <property type="match status" value="1"/>
</dbReference>
<comment type="caution">
    <text evidence="5">The sequence shown here is derived from an EMBL/GenBank/DDBJ whole genome shotgun (WGS) entry which is preliminary data.</text>
</comment>
<dbReference type="InterPro" id="IPR010829">
    <property type="entry name" value="Cerato-platanin"/>
</dbReference>
<sequence>MRLSTIFNISSLLAAVSATQVSYDLGYDDAGRSLNVVSCSDGNNGLITRFGWQTQGQIPAFPYIGGAQAVGGWNSPNCGTCWAATYNGRTVHILAIDSASNGLNIGLRAMNDLTNGRAVELGRINADVRQVSLESCGVRV</sequence>
<feature type="chain" id="PRO_5046192419" description="Cerato-platanin" evidence="4">
    <location>
        <begin position="19"/>
        <end position="140"/>
    </location>
</feature>
<evidence type="ECO:0000313" key="5">
    <source>
        <dbReference type="EMBL" id="KAL1842785.1"/>
    </source>
</evidence>
<proteinExistence type="inferred from homology"/>
<dbReference type="CDD" id="cd22778">
    <property type="entry name" value="DPBB_CEPL-like"/>
    <property type="match status" value="1"/>
</dbReference>
<dbReference type="Gene3D" id="2.40.40.10">
    <property type="entry name" value="RlpA-like domain"/>
    <property type="match status" value="1"/>
</dbReference>
<evidence type="ECO:0000313" key="6">
    <source>
        <dbReference type="Proteomes" id="UP001583172"/>
    </source>
</evidence>
<evidence type="ECO:0000256" key="3">
    <source>
        <dbReference type="ARBA" id="ARBA00022525"/>
    </source>
</evidence>
<dbReference type="EMBL" id="JAZGSY010000033">
    <property type="protein sequence ID" value="KAL1842785.1"/>
    <property type="molecule type" value="Genomic_DNA"/>
</dbReference>
<organism evidence="5 6">
    <name type="scientific">Humicola insolens</name>
    <name type="common">Soft-rot fungus</name>
    <dbReference type="NCBI Taxonomy" id="85995"/>
    <lineage>
        <taxon>Eukaryota</taxon>
        <taxon>Fungi</taxon>
        <taxon>Dikarya</taxon>
        <taxon>Ascomycota</taxon>
        <taxon>Pezizomycotina</taxon>
        <taxon>Sordariomycetes</taxon>
        <taxon>Sordariomycetidae</taxon>
        <taxon>Sordariales</taxon>
        <taxon>Chaetomiaceae</taxon>
        <taxon>Mycothermus</taxon>
    </lineage>
</organism>
<keyword evidence="3" id="KW-0964">Secreted</keyword>
<evidence type="ECO:0008006" key="7">
    <source>
        <dbReference type="Google" id="ProtNLM"/>
    </source>
</evidence>
<dbReference type="InterPro" id="IPR036908">
    <property type="entry name" value="RlpA-like_sf"/>
</dbReference>
<evidence type="ECO:0000256" key="2">
    <source>
        <dbReference type="ARBA" id="ARBA00010421"/>
    </source>
</evidence>
<comment type="subcellular location">
    <subcellularLocation>
        <location evidence="1">Secreted</location>
    </subcellularLocation>
</comment>